<dbReference type="EMBL" id="KQ474077">
    <property type="protein sequence ID" value="KPV75645.1"/>
    <property type="molecule type" value="Genomic_DNA"/>
</dbReference>
<keyword evidence="4 10" id="KW-0337">GPI-anchor biosynthesis</keyword>
<dbReference type="STRING" id="578459.A0A194S556"/>
<keyword evidence="8" id="KW-0472">Membrane</keyword>
<gene>
    <name evidence="11" type="ORF">RHOBADRAFT_52690</name>
</gene>
<dbReference type="GeneID" id="28976908"/>
<proteinExistence type="inferred from homology"/>
<evidence type="ECO:0000256" key="5">
    <source>
        <dbReference type="ARBA" id="ARBA00022692"/>
    </source>
</evidence>
<dbReference type="GO" id="GO:0006506">
    <property type="term" value="P:GPI anchor biosynthetic process"/>
    <property type="evidence" value="ECO:0007669"/>
    <property type="project" value="UniProtKB-UniPathway"/>
</dbReference>
<evidence type="ECO:0000256" key="8">
    <source>
        <dbReference type="ARBA" id="ARBA00023136"/>
    </source>
</evidence>
<evidence type="ECO:0000256" key="3">
    <source>
        <dbReference type="ARBA" id="ARBA00010345"/>
    </source>
</evidence>
<dbReference type="OMA" id="GAYESYS"/>
<reference evidence="11 12" key="1">
    <citation type="journal article" date="2015" name="Front. Microbiol.">
        <title>Genome sequence of the plant growth promoting endophytic yeast Rhodotorula graminis WP1.</title>
        <authorList>
            <person name="Firrincieli A."/>
            <person name="Otillar R."/>
            <person name="Salamov A."/>
            <person name="Schmutz J."/>
            <person name="Khan Z."/>
            <person name="Redman R.S."/>
            <person name="Fleck N.D."/>
            <person name="Lindquist E."/>
            <person name="Grigoriev I.V."/>
            <person name="Doty S.L."/>
        </authorList>
    </citation>
    <scope>NUCLEOTIDE SEQUENCE [LARGE SCALE GENOMIC DNA]</scope>
    <source>
        <strain evidence="11 12">WP1</strain>
    </source>
</reference>
<dbReference type="PANTHER" id="PTHR28650:SF1">
    <property type="entry name" value="PHOSPHATIDYLINOSITOL-GLYCAN BIOSYNTHESIS CLASS X PROTEIN"/>
    <property type="match status" value="1"/>
</dbReference>
<keyword evidence="12" id="KW-1185">Reference proteome</keyword>
<comment type="function">
    <text evidence="10">Required for proper folding and/or the stability of a subset of proteins in the endoplasmic reticulum. Component of glycosylphosphatidylinositol-mannosyltransferase 1 which transfers the first of the 4 mannoses in the GPI-anchor precursors during GPI-anchor biosynthesis. Probably acts by stabilizing the mannosyltransferase GPI14.</text>
</comment>
<protein>
    <recommendedName>
        <fullName evidence="10">Protein PBN1</fullName>
    </recommendedName>
</protein>
<evidence type="ECO:0000256" key="9">
    <source>
        <dbReference type="ARBA" id="ARBA00023180"/>
    </source>
</evidence>
<dbReference type="AlphaFoldDB" id="A0A194S556"/>
<dbReference type="Proteomes" id="UP000053890">
    <property type="component" value="Unassembled WGS sequence"/>
</dbReference>
<evidence type="ECO:0000256" key="1">
    <source>
        <dbReference type="ARBA" id="ARBA00004389"/>
    </source>
</evidence>
<keyword evidence="7" id="KW-1133">Transmembrane helix</keyword>
<name>A0A194S556_RHOGW</name>
<dbReference type="InterPro" id="IPR013233">
    <property type="entry name" value="PIG-X/PBN1"/>
</dbReference>
<dbReference type="Pfam" id="PF08320">
    <property type="entry name" value="PIG-X"/>
    <property type="match status" value="1"/>
</dbReference>
<keyword evidence="5" id="KW-0812">Transmembrane</keyword>
<keyword evidence="9" id="KW-0325">Glycoprotein</keyword>
<evidence type="ECO:0000313" key="11">
    <source>
        <dbReference type="EMBL" id="KPV75645.1"/>
    </source>
</evidence>
<dbReference type="OrthoDB" id="5546453at2759"/>
<evidence type="ECO:0000256" key="10">
    <source>
        <dbReference type="RuleBase" id="RU366056"/>
    </source>
</evidence>
<dbReference type="SMART" id="SM00780">
    <property type="entry name" value="PIG-X"/>
    <property type="match status" value="1"/>
</dbReference>
<dbReference type="RefSeq" id="XP_018271694.1">
    <property type="nucleotide sequence ID" value="XM_018416460.1"/>
</dbReference>
<accession>A0A194S556</accession>
<evidence type="ECO:0000313" key="12">
    <source>
        <dbReference type="Proteomes" id="UP000053890"/>
    </source>
</evidence>
<comment type="pathway">
    <text evidence="2 10">Glycolipid biosynthesis; glycosylphosphatidylinositol-anchor biosynthesis.</text>
</comment>
<comment type="subcellular location">
    <subcellularLocation>
        <location evidence="1 10">Endoplasmic reticulum membrane</location>
        <topology evidence="1 10">Single-pass membrane protein</topology>
    </subcellularLocation>
</comment>
<keyword evidence="6 10" id="KW-0256">Endoplasmic reticulum</keyword>
<evidence type="ECO:0000256" key="6">
    <source>
        <dbReference type="ARBA" id="ARBA00022824"/>
    </source>
</evidence>
<sequence>MAGYSASFTPGGGLHPILHLSVPSAPAPAPSCALHALVAVPPELIADRYQLSQLERDGRLGSAGIGGQAVWHAGEGDLEAPAWCAGPASVLVRLSNGGAGERDGHGADKTAEKERDQVIEVDVPLHLRYQEPVERRWLAGGARADPRLVVVEVPWVFWACAAACLRLASSSSSTCPPSRPPPLVLVAPTGVLTDLPLVEGVTAAAVWACFAFLCWTAVRAYRRGAVAGQVRKDKAA</sequence>
<dbReference type="InterPro" id="IPR040039">
    <property type="entry name" value="PIGX"/>
</dbReference>
<organism evidence="11 12">
    <name type="scientific">Rhodotorula graminis (strain WP1)</name>
    <dbReference type="NCBI Taxonomy" id="578459"/>
    <lineage>
        <taxon>Eukaryota</taxon>
        <taxon>Fungi</taxon>
        <taxon>Dikarya</taxon>
        <taxon>Basidiomycota</taxon>
        <taxon>Pucciniomycotina</taxon>
        <taxon>Microbotryomycetes</taxon>
        <taxon>Sporidiobolales</taxon>
        <taxon>Sporidiobolaceae</taxon>
        <taxon>Rhodotorula</taxon>
    </lineage>
</organism>
<evidence type="ECO:0000256" key="7">
    <source>
        <dbReference type="ARBA" id="ARBA00022989"/>
    </source>
</evidence>
<dbReference type="PANTHER" id="PTHR28650">
    <property type="entry name" value="PHOSPHATIDYLINOSITOL-GLYCAN BIOSYNTHESIS CLASS X PROTEIN"/>
    <property type="match status" value="1"/>
</dbReference>
<evidence type="ECO:0000256" key="2">
    <source>
        <dbReference type="ARBA" id="ARBA00004687"/>
    </source>
</evidence>
<dbReference type="UniPathway" id="UPA00196"/>
<evidence type="ECO:0000256" key="4">
    <source>
        <dbReference type="ARBA" id="ARBA00022502"/>
    </source>
</evidence>
<comment type="similarity">
    <text evidence="3 10">Belongs to the PIGX family.</text>
</comment>
<dbReference type="GO" id="GO:0005789">
    <property type="term" value="C:endoplasmic reticulum membrane"/>
    <property type="evidence" value="ECO:0007669"/>
    <property type="project" value="UniProtKB-SubCell"/>
</dbReference>